<dbReference type="EnsemblMetazoa" id="ACOM033863-RA">
    <property type="protein sequence ID" value="ACOM033863-PA.1"/>
    <property type="gene ID" value="ACOM033863"/>
</dbReference>
<reference evidence="3" key="1">
    <citation type="submission" date="2022-08" db="UniProtKB">
        <authorList>
            <consortium name="EnsemblMetazoa"/>
        </authorList>
    </citation>
    <scope>IDENTIFICATION</scope>
</reference>
<accession>A0A8W7PM40</accession>
<feature type="transmembrane region" description="Helical" evidence="2">
    <location>
        <begin position="27"/>
        <end position="48"/>
    </location>
</feature>
<proteinExistence type="predicted"/>
<dbReference type="Proteomes" id="UP000075882">
    <property type="component" value="Unassembled WGS sequence"/>
</dbReference>
<keyword evidence="2" id="KW-0812">Transmembrane</keyword>
<organism evidence="3">
    <name type="scientific">Anopheles coluzzii</name>
    <name type="common">African malaria mosquito</name>
    <dbReference type="NCBI Taxonomy" id="1518534"/>
    <lineage>
        <taxon>Eukaryota</taxon>
        <taxon>Metazoa</taxon>
        <taxon>Ecdysozoa</taxon>
        <taxon>Arthropoda</taxon>
        <taxon>Hexapoda</taxon>
        <taxon>Insecta</taxon>
        <taxon>Pterygota</taxon>
        <taxon>Neoptera</taxon>
        <taxon>Endopterygota</taxon>
        <taxon>Diptera</taxon>
        <taxon>Nematocera</taxon>
        <taxon>Culicoidea</taxon>
        <taxon>Culicidae</taxon>
        <taxon>Anophelinae</taxon>
        <taxon>Anopheles</taxon>
    </lineage>
</organism>
<dbReference type="AlphaFoldDB" id="A0A8W7PM40"/>
<evidence type="ECO:0000313" key="3">
    <source>
        <dbReference type="EnsemblMetazoa" id="ACOM033863-PA.1"/>
    </source>
</evidence>
<feature type="transmembrane region" description="Helical" evidence="2">
    <location>
        <begin position="60"/>
        <end position="80"/>
    </location>
</feature>
<keyword evidence="2" id="KW-1133">Transmembrane helix</keyword>
<evidence type="ECO:0000256" key="2">
    <source>
        <dbReference type="SAM" id="Phobius"/>
    </source>
</evidence>
<feature type="region of interest" description="Disordered" evidence="1">
    <location>
        <begin position="133"/>
        <end position="158"/>
    </location>
</feature>
<feature type="region of interest" description="Disordered" evidence="1">
    <location>
        <begin position="1"/>
        <end position="22"/>
    </location>
</feature>
<protein>
    <submittedName>
        <fullName evidence="3">Uncharacterized protein</fullName>
    </submittedName>
</protein>
<sequence>MKAGPNGRAAGRTVPSGSRLSSHTTGLLLTAFLLHRSLLLAANFIHILDATRFLLNSSPFRRFTLLLTSYLLLGIFYRVFEHKLFNIFPGVLVDYLIAIINLQQWPVAYVWGVPFETSVTRVPHIPLRSKASGRVPYHQSARTGDDATHAESLAHLSR</sequence>
<evidence type="ECO:0000256" key="1">
    <source>
        <dbReference type="SAM" id="MobiDB-lite"/>
    </source>
</evidence>
<name>A0A8W7PM40_ANOCL</name>
<keyword evidence="2" id="KW-0472">Membrane</keyword>